<name>A0ABY4MYC0_9MICO</name>
<evidence type="ECO:0000313" key="2">
    <source>
        <dbReference type="EMBL" id="UQN15436.1"/>
    </source>
</evidence>
<feature type="domain" description="Metallo-beta-lactamase" evidence="1">
    <location>
        <begin position="20"/>
        <end position="175"/>
    </location>
</feature>
<dbReference type="SUPFAM" id="SSF56281">
    <property type="entry name" value="Metallo-hydrolase/oxidoreductase"/>
    <property type="match status" value="1"/>
</dbReference>
<gene>
    <name evidence="2" type="ORF">M3M28_02915</name>
</gene>
<dbReference type="InterPro" id="IPR050662">
    <property type="entry name" value="Sec-metab_biosynth-thioest"/>
</dbReference>
<dbReference type="CDD" id="cd16278">
    <property type="entry name" value="metallo-hydrolase-like_MBL-fold"/>
    <property type="match status" value="1"/>
</dbReference>
<dbReference type="InterPro" id="IPR036866">
    <property type="entry name" value="RibonucZ/Hydroxyglut_hydro"/>
</dbReference>
<dbReference type="InterPro" id="IPR001279">
    <property type="entry name" value="Metallo-B-lactamas"/>
</dbReference>
<dbReference type="PANTHER" id="PTHR23131:SF0">
    <property type="entry name" value="ENDORIBONUCLEASE LACTB2"/>
    <property type="match status" value="1"/>
</dbReference>
<evidence type="ECO:0000259" key="1">
    <source>
        <dbReference type="SMART" id="SM00849"/>
    </source>
</evidence>
<sequence>MAVDIAQVRANNPSPMTLTGTNTYVITSGEVSCVVDPGPLEAEHLDAIVATAEQIVLVLSTHRHSDHTAAVDELVTRTGASARAISPEWCRGAEPLHNGEAIALGDTSLRILATPGHTSDSMSVLVPEAHAVLTGDTVLGGSTTVLEYPDGTLRDYLASLDQLEKLGASRILPGHGDEIEAGDEAVRELREHRLGRLKQIQDALAQLGEAPRVDEGLIDRLVELIYPGVAAAGAARLSVAAQLDYLAET</sequence>
<dbReference type="EMBL" id="CP097160">
    <property type="protein sequence ID" value="UQN15436.1"/>
    <property type="molecule type" value="Genomic_DNA"/>
</dbReference>
<accession>A0ABY4MYC0</accession>
<dbReference type="Gene3D" id="3.60.15.10">
    <property type="entry name" value="Ribonuclease Z/Hydroxyacylglutathione hydrolase-like"/>
    <property type="match status" value="1"/>
</dbReference>
<protein>
    <submittedName>
        <fullName evidence="2">MBL fold metallo-hydrolase</fullName>
    </submittedName>
</protein>
<reference evidence="2" key="1">
    <citation type="submission" date="2022-05" db="EMBL/GenBank/DDBJ databases">
        <title>Complete genome sequence of toluene-degrading Gulosibacter sediminis strain ACHW.36C.</title>
        <authorList>
            <person name="Wai A.C."/>
            <person name="Lai G.K."/>
            <person name="Griffin S.D."/>
            <person name="Leung F.C."/>
        </authorList>
    </citation>
    <scope>NUCLEOTIDE SEQUENCE [LARGE SCALE GENOMIC DNA]</scope>
    <source>
        <strain evidence="2">ACHW.36C</strain>
    </source>
</reference>
<dbReference type="PANTHER" id="PTHR23131">
    <property type="entry name" value="ENDORIBONUCLEASE LACTB2"/>
    <property type="match status" value="1"/>
</dbReference>
<organism evidence="2">
    <name type="scientific">Gulosibacter sediminis</name>
    <dbReference type="NCBI Taxonomy" id="1729695"/>
    <lineage>
        <taxon>Bacteria</taxon>
        <taxon>Bacillati</taxon>
        <taxon>Actinomycetota</taxon>
        <taxon>Actinomycetes</taxon>
        <taxon>Micrococcales</taxon>
        <taxon>Microbacteriaceae</taxon>
        <taxon>Gulosibacter</taxon>
    </lineage>
</organism>
<proteinExistence type="predicted"/>
<dbReference type="SMART" id="SM00849">
    <property type="entry name" value="Lactamase_B"/>
    <property type="match status" value="1"/>
</dbReference>
<dbReference type="Pfam" id="PF00753">
    <property type="entry name" value="Lactamase_B"/>
    <property type="match status" value="1"/>
</dbReference>